<comment type="caution">
    <text evidence="1">The sequence shown here is derived from an EMBL/GenBank/DDBJ whole genome shotgun (WGS) entry which is preliminary data.</text>
</comment>
<proteinExistence type="predicted"/>
<gene>
    <name evidence="1" type="ORF">EV186_1011882</name>
</gene>
<accession>A0A4R6SPF6</accession>
<sequence>MPNADPAEFLAYRVAVYARLHAYETAATTDNDAYAAQLARTELPRHLRHWLPRLQAHEPDKHGNCPTCSHWWRKVAAPCDLWRWFHGFLTVEPAHFDVPSIT</sequence>
<dbReference type="Proteomes" id="UP000295444">
    <property type="component" value="Unassembled WGS sequence"/>
</dbReference>
<reference evidence="1 2" key="1">
    <citation type="submission" date="2019-03" db="EMBL/GenBank/DDBJ databases">
        <title>Genomic Encyclopedia of Type Strains, Phase IV (KMG-IV): sequencing the most valuable type-strain genomes for metagenomic binning, comparative biology and taxonomic classification.</title>
        <authorList>
            <person name="Goeker M."/>
        </authorList>
    </citation>
    <scope>NUCLEOTIDE SEQUENCE [LARGE SCALE GENOMIC DNA]</scope>
    <source>
        <strain evidence="1 2">DSM 45361</strain>
    </source>
</reference>
<keyword evidence="2" id="KW-1185">Reference proteome</keyword>
<evidence type="ECO:0000313" key="1">
    <source>
        <dbReference type="EMBL" id="TDQ05904.1"/>
    </source>
</evidence>
<organism evidence="1 2">
    <name type="scientific">Labedaea rhizosphaerae</name>
    <dbReference type="NCBI Taxonomy" id="598644"/>
    <lineage>
        <taxon>Bacteria</taxon>
        <taxon>Bacillati</taxon>
        <taxon>Actinomycetota</taxon>
        <taxon>Actinomycetes</taxon>
        <taxon>Pseudonocardiales</taxon>
        <taxon>Pseudonocardiaceae</taxon>
        <taxon>Labedaea</taxon>
    </lineage>
</organism>
<dbReference type="EMBL" id="SNXZ01000001">
    <property type="protein sequence ID" value="TDQ05904.1"/>
    <property type="molecule type" value="Genomic_DNA"/>
</dbReference>
<protein>
    <submittedName>
        <fullName evidence="1">Uncharacterized protein</fullName>
    </submittedName>
</protein>
<evidence type="ECO:0000313" key="2">
    <source>
        <dbReference type="Proteomes" id="UP000295444"/>
    </source>
</evidence>
<dbReference type="AlphaFoldDB" id="A0A4R6SPF6"/>
<dbReference type="RefSeq" id="WP_133848574.1">
    <property type="nucleotide sequence ID" value="NZ_SNXZ01000001.1"/>
</dbReference>
<name>A0A4R6SPF6_LABRH</name>